<name>A0ACD5WP66_AVESA</name>
<evidence type="ECO:0000313" key="2">
    <source>
        <dbReference type="Proteomes" id="UP001732700"/>
    </source>
</evidence>
<protein>
    <submittedName>
        <fullName evidence="1">Uncharacterized protein</fullName>
    </submittedName>
</protein>
<proteinExistence type="predicted"/>
<dbReference type="Proteomes" id="UP001732700">
    <property type="component" value="Chromosome 4C"/>
</dbReference>
<accession>A0ACD5WP66</accession>
<sequence length="853" mass="95713">MEGVLVSAATGALLSVLGKLPTLLVEECKRLKGVRGDIKFLMDELTAMQAFLLRMSEEEDPGVQDKAWMTAVRELSYDMEDSIDDFMQTVDHKEAKQDGLVAKIKHSLGKLGKLKKRHRSGIEIQDLKKQTIEVGERNARYKARDAFSKTINATVDPRALVIFENASKLVGIDEPKNYIIKLLTEEEDAKRAQTKQNNKTEDEWESTHPLILVSITGSGGIGKTTLANQVYGHLKKRFKFRAFVSVSRNPNIMDILRIVLSQVTGQRYADTEAGSLQLLITKITDFLAYKRYFIVLDDIWDVKTWDIIKCAFPVANFGSKIITTTRINDVAKSCHASFGGHIYNMRPLNIMHSRKLFNERLFNLEEGCPPYLEDISEQILKKCDGLPLAIIAIAGLLANTERSESVWSEVKDSIGRALERNPSVEAMMKIISLSYFDLPPHLKTCLLYLSIFPEDCIIGKKGLIRRWIAERFIHKQGRYTLYELGEMCFNELVNRSLLQPVETNKHGKVKSFRVHDTILDFIVSKSIEENFVTIDGVQDPTIGTKSKVRRLSLQGGKQQIDSTLLTRHAFSNVRSLSVFGNHSEVPSLDGFTRLHVLDFGDCKQLENRHLAKIGRLFRLRYLNLRNTNVSELPEEIMHLGCLEMLDLRGTLISEFPVILVNLVKLEVLLVDVGVNFPDGTAKMQALQLLKWVGIGAEQALSFLCEPGQLQKLRKVYLEMEGVGQEDLCILGGLPALLILILKVTAKAKDRLRVSGGVGFRCLIELRYHRVELGGMDLMFAPGSMPKLEKLDIAFNAGESDSLSSEAFGIGNLPSLISIKCEVRGWLSSTVAAAKDYLETTARTHPNRPTLLLA</sequence>
<dbReference type="EnsemblPlants" id="AVESA.00010b.r2.4CG1268620.1">
    <property type="protein sequence ID" value="AVESA.00010b.r2.4CG1268620.1.CDS"/>
    <property type="gene ID" value="AVESA.00010b.r2.4CG1268620"/>
</dbReference>
<reference evidence="1" key="1">
    <citation type="submission" date="2021-05" db="EMBL/GenBank/DDBJ databases">
        <authorList>
            <person name="Scholz U."/>
            <person name="Mascher M."/>
            <person name="Fiebig A."/>
        </authorList>
    </citation>
    <scope>NUCLEOTIDE SEQUENCE [LARGE SCALE GENOMIC DNA]</scope>
</reference>
<keyword evidence="2" id="KW-1185">Reference proteome</keyword>
<organism evidence="1 2">
    <name type="scientific">Avena sativa</name>
    <name type="common">Oat</name>
    <dbReference type="NCBI Taxonomy" id="4498"/>
    <lineage>
        <taxon>Eukaryota</taxon>
        <taxon>Viridiplantae</taxon>
        <taxon>Streptophyta</taxon>
        <taxon>Embryophyta</taxon>
        <taxon>Tracheophyta</taxon>
        <taxon>Spermatophyta</taxon>
        <taxon>Magnoliopsida</taxon>
        <taxon>Liliopsida</taxon>
        <taxon>Poales</taxon>
        <taxon>Poaceae</taxon>
        <taxon>BOP clade</taxon>
        <taxon>Pooideae</taxon>
        <taxon>Poodae</taxon>
        <taxon>Poeae</taxon>
        <taxon>Poeae Chloroplast Group 1 (Aveneae type)</taxon>
        <taxon>Aveninae</taxon>
        <taxon>Avena</taxon>
    </lineage>
</organism>
<reference evidence="1" key="2">
    <citation type="submission" date="2025-09" db="UniProtKB">
        <authorList>
            <consortium name="EnsemblPlants"/>
        </authorList>
    </citation>
    <scope>IDENTIFICATION</scope>
</reference>
<evidence type="ECO:0000313" key="1">
    <source>
        <dbReference type="EnsemblPlants" id="AVESA.00010b.r2.4CG1268620.1.CDS"/>
    </source>
</evidence>